<comment type="caution">
    <text evidence="3">The sequence shown here is derived from an EMBL/GenBank/DDBJ whole genome shotgun (WGS) entry which is preliminary data.</text>
</comment>
<dbReference type="InterPro" id="IPR029044">
    <property type="entry name" value="Nucleotide-diphossugar_trans"/>
</dbReference>
<proteinExistence type="predicted"/>
<accession>A0ABU2FMX6</accession>
<dbReference type="SUPFAM" id="SSF53448">
    <property type="entry name" value="Nucleotide-diphospho-sugar transferases"/>
    <property type="match status" value="1"/>
</dbReference>
<dbReference type="Pfam" id="PF00535">
    <property type="entry name" value="Glycos_transf_2"/>
    <property type="match status" value="1"/>
</dbReference>
<dbReference type="PANTHER" id="PTHR48090">
    <property type="entry name" value="UNDECAPRENYL-PHOSPHATE 4-DEOXY-4-FORMAMIDO-L-ARABINOSE TRANSFERASE-RELATED"/>
    <property type="match status" value="1"/>
</dbReference>
<feature type="transmembrane region" description="Helical" evidence="1">
    <location>
        <begin position="251"/>
        <end position="271"/>
    </location>
</feature>
<organism evidence="3 4">
    <name type="scientific">Haloarcula onubensis</name>
    <dbReference type="NCBI Taxonomy" id="2950539"/>
    <lineage>
        <taxon>Archaea</taxon>
        <taxon>Methanobacteriati</taxon>
        <taxon>Methanobacteriota</taxon>
        <taxon>Stenosarchaea group</taxon>
        <taxon>Halobacteria</taxon>
        <taxon>Halobacteriales</taxon>
        <taxon>Haloarculaceae</taxon>
        <taxon>Haloarcula</taxon>
    </lineage>
</organism>
<dbReference type="RefSeq" id="WP_310899436.1">
    <property type="nucleotide sequence ID" value="NZ_JAMQOS010000001.1"/>
</dbReference>
<keyword evidence="4" id="KW-1185">Reference proteome</keyword>
<evidence type="ECO:0000313" key="3">
    <source>
        <dbReference type="EMBL" id="MDS0281602.1"/>
    </source>
</evidence>
<evidence type="ECO:0000313" key="4">
    <source>
        <dbReference type="Proteomes" id="UP001268864"/>
    </source>
</evidence>
<feature type="domain" description="Glycosyltransferase 2-like" evidence="2">
    <location>
        <begin position="19"/>
        <end position="135"/>
    </location>
</feature>
<evidence type="ECO:0000256" key="1">
    <source>
        <dbReference type="SAM" id="Phobius"/>
    </source>
</evidence>
<sequence length="310" mass="31813">MSTTASTPTERRLSSDVLIGIPAYNEADTVGDVVRAACDPGADVLVVDDGSDDRTAAVAADAGATVLQHDQNRGYGAALGTLFSAAHDHGADHLVVVDADGQHDPADALDLVATQRATGGDIVIGSRFVEGSETDMPLYRRAGLGVINGLTGAALTLGYSAERVADSQSGFRAYNADAIELLACDADLSDGMDASLDILFHAADEDYSFTEVPADVTYDVAEANTHNPVVHGTVLVSNIFGRVLSDRPGRVLGVPGSICLLLGGLLTRVSIAGVTLLSAFVPILVTALLLTGSGLLGAALAIGRMTPSDR</sequence>
<reference evidence="3 4" key="1">
    <citation type="submission" date="2022-06" db="EMBL/GenBank/DDBJ databases">
        <title>Halomicroarcula sp. a new haloarchaeum isolate from saline soil.</title>
        <authorList>
            <person name="Strakova D."/>
            <person name="Galisteo C."/>
            <person name="Sanchez-Porro C."/>
            <person name="Ventosa A."/>
        </authorList>
    </citation>
    <scope>NUCLEOTIDE SEQUENCE [LARGE SCALE GENOMIC DNA]</scope>
    <source>
        <strain evidence="3 4">S3CR25-11</strain>
    </source>
</reference>
<dbReference type="InterPro" id="IPR050256">
    <property type="entry name" value="Glycosyltransferase_2"/>
</dbReference>
<dbReference type="PANTHER" id="PTHR48090:SF7">
    <property type="entry name" value="RFBJ PROTEIN"/>
    <property type="match status" value="1"/>
</dbReference>
<gene>
    <name evidence="3" type="ORF">NDI86_05660</name>
</gene>
<dbReference type="EMBL" id="JAMQOS010000001">
    <property type="protein sequence ID" value="MDS0281602.1"/>
    <property type="molecule type" value="Genomic_DNA"/>
</dbReference>
<feature type="transmembrane region" description="Helical" evidence="1">
    <location>
        <begin position="277"/>
        <end position="302"/>
    </location>
</feature>
<name>A0ABU2FMX6_9EURY</name>
<protein>
    <submittedName>
        <fullName evidence="3">Glycosyltransferase family 2 protein</fullName>
    </submittedName>
</protein>
<keyword evidence="1" id="KW-0472">Membrane</keyword>
<dbReference type="CDD" id="cd04179">
    <property type="entry name" value="DPM_DPG-synthase_like"/>
    <property type="match status" value="1"/>
</dbReference>
<dbReference type="InterPro" id="IPR001173">
    <property type="entry name" value="Glyco_trans_2-like"/>
</dbReference>
<dbReference type="Proteomes" id="UP001268864">
    <property type="component" value="Unassembled WGS sequence"/>
</dbReference>
<dbReference type="Gene3D" id="3.90.550.10">
    <property type="entry name" value="Spore Coat Polysaccharide Biosynthesis Protein SpsA, Chain A"/>
    <property type="match status" value="1"/>
</dbReference>
<keyword evidence="1" id="KW-1133">Transmembrane helix</keyword>
<keyword evidence="1" id="KW-0812">Transmembrane</keyword>
<evidence type="ECO:0000259" key="2">
    <source>
        <dbReference type="Pfam" id="PF00535"/>
    </source>
</evidence>